<keyword evidence="2" id="KW-0808">Transferase</keyword>
<evidence type="ECO:0000259" key="10">
    <source>
        <dbReference type="PROSITE" id="PS50011"/>
    </source>
</evidence>
<keyword evidence="4" id="KW-0418">Kinase</keyword>
<dbReference type="InterPro" id="IPR011009">
    <property type="entry name" value="Kinase-like_dom_sf"/>
</dbReference>
<evidence type="ECO:0000256" key="5">
    <source>
        <dbReference type="ARBA" id="ARBA00022840"/>
    </source>
</evidence>
<evidence type="ECO:0000256" key="1">
    <source>
        <dbReference type="ARBA" id="ARBA00012513"/>
    </source>
</evidence>
<accession>A0A6G1D746</accession>
<evidence type="ECO:0000313" key="12">
    <source>
        <dbReference type="Proteomes" id="UP000479710"/>
    </source>
</evidence>
<evidence type="ECO:0000313" key="11">
    <source>
        <dbReference type="EMBL" id="KAF0907593.1"/>
    </source>
</evidence>
<keyword evidence="5 8" id="KW-0067">ATP-binding</keyword>
<keyword evidence="3 8" id="KW-0547">Nucleotide-binding</keyword>
<comment type="catalytic activity">
    <reaction evidence="7">
        <text>L-seryl-[protein] + ATP = O-phospho-L-seryl-[protein] + ADP + H(+)</text>
        <dbReference type="Rhea" id="RHEA:17989"/>
        <dbReference type="Rhea" id="RHEA-COMP:9863"/>
        <dbReference type="Rhea" id="RHEA-COMP:11604"/>
        <dbReference type="ChEBI" id="CHEBI:15378"/>
        <dbReference type="ChEBI" id="CHEBI:29999"/>
        <dbReference type="ChEBI" id="CHEBI:30616"/>
        <dbReference type="ChEBI" id="CHEBI:83421"/>
        <dbReference type="ChEBI" id="CHEBI:456216"/>
        <dbReference type="EC" id="2.7.11.1"/>
    </reaction>
</comment>
<dbReference type="EC" id="2.7.11.1" evidence="1"/>
<dbReference type="Pfam" id="PF07714">
    <property type="entry name" value="PK_Tyr_Ser-Thr"/>
    <property type="match status" value="1"/>
</dbReference>
<organism evidence="11 12">
    <name type="scientific">Oryza meyeriana var. granulata</name>
    <dbReference type="NCBI Taxonomy" id="110450"/>
    <lineage>
        <taxon>Eukaryota</taxon>
        <taxon>Viridiplantae</taxon>
        <taxon>Streptophyta</taxon>
        <taxon>Embryophyta</taxon>
        <taxon>Tracheophyta</taxon>
        <taxon>Spermatophyta</taxon>
        <taxon>Magnoliopsida</taxon>
        <taxon>Liliopsida</taxon>
        <taxon>Poales</taxon>
        <taxon>Poaceae</taxon>
        <taxon>BOP clade</taxon>
        <taxon>Oryzoideae</taxon>
        <taxon>Oryzeae</taxon>
        <taxon>Oryzinae</taxon>
        <taxon>Oryza</taxon>
        <taxon>Oryza meyeriana</taxon>
    </lineage>
</organism>
<dbReference type="PROSITE" id="PS50011">
    <property type="entry name" value="PROTEIN_KINASE_DOM"/>
    <property type="match status" value="1"/>
</dbReference>
<feature type="region of interest" description="Disordered" evidence="9">
    <location>
        <begin position="1"/>
        <end position="51"/>
    </location>
</feature>
<dbReference type="FunFam" id="1.10.510.10:FF:000095">
    <property type="entry name" value="protein STRUBBELIG-RECEPTOR FAMILY 8"/>
    <property type="match status" value="1"/>
</dbReference>
<dbReference type="FunFam" id="3.30.200.20:FF:000228">
    <property type="entry name" value="Serine/threonine-protein kinase BIK1"/>
    <property type="match status" value="1"/>
</dbReference>
<dbReference type="PROSITE" id="PS00107">
    <property type="entry name" value="PROTEIN_KINASE_ATP"/>
    <property type="match status" value="1"/>
</dbReference>
<dbReference type="InterPro" id="IPR001245">
    <property type="entry name" value="Ser-Thr/Tyr_kinase_cat_dom"/>
</dbReference>
<feature type="region of interest" description="Disordered" evidence="9">
    <location>
        <begin position="349"/>
        <end position="397"/>
    </location>
</feature>
<gene>
    <name evidence="11" type="ORF">E2562_018400</name>
</gene>
<feature type="compositionally biased region" description="Low complexity" evidence="9">
    <location>
        <begin position="374"/>
        <end position="383"/>
    </location>
</feature>
<comment type="catalytic activity">
    <reaction evidence="6">
        <text>L-threonyl-[protein] + ATP = O-phospho-L-threonyl-[protein] + ADP + H(+)</text>
        <dbReference type="Rhea" id="RHEA:46608"/>
        <dbReference type="Rhea" id="RHEA-COMP:11060"/>
        <dbReference type="Rhea" id="RHEA-COMP:11605"/>
        <dbReference type="ChEBI" id="CHEBI:15378"/>
        <dbReference type="ChEBI" id="CHEBI:30013"/>
        <dbReference type="ChEBI" id="CHEBI:30616"/>
        <dbReference type="ChEBI" id="CHEBI:61977"/>
        <dbReference type="ChEBI" id="CHEBI:456216"/>
        <dbReference type="EC" id="2.7.11.1"/>
    </reaction>
</comment>
<name>A0A6G1D746_9ORYZ</name>
<dbReference type="AlphaFoldDB" id="A0A6G1D746"/>
<comment type="caution">
    <text evidence="11">The sequence shown here is derived from an EMBL/GenBank/DDBJ whole genome shotgun (WGS) entry which is preliminary data.</text>
</comment>
<feature type="binding site" evidence="8">
    <location>
        <position position="121"/>
    </location>
    <ligand>
        <name>ATP</name>
        <dbReference type="ChEBI" id="CHEBI:30616"/>
    </ligand>
</feature>
<dbReference type="CDD" id="cd14066">
    <property type="entry name" value="STKc_IRAK"/>
    <property type="match status" value="1"/>
</dbReference>
<feature type="domain" description="Protein kinase" evidence="10">
    <location>
        <begin position="82"/>
        <end position="368"/>
    </location>
</feature>
<dbReference type="InterPro" id="IPR000719">
    <property type="entry name" value="Prot_kinase_dom"/>
</dbReference>
<dbReference type="InterPro" id="IPR050823">
    <property type="entry name" value="Plant_Ser_Thr_Prot_Kinase"/>
</dbReference>
<evidence type="ECO:0000256" key="4">
    <source>
        <dbReference type="ARBA" id="ARBA00022777"/>
    </source>
</evidence>
<evidence type="ECO:0000256" key="6">
    <source>
        <dbReference type="ARBA" id="ARBA00047899"/>
    </source>
</evidence>
<dbReference type="InterPro" id="IPR017441">
    <property type="entry name" value="Protein_kinase_ATP_BS"/>
</dbReference>
<protein>
    <recommendedName>
        <fullName evidence="1">non-specific serine/threonine protein kinase</fullName>
        <ecNumber evidence="1">2.7.11.1</ecNumber>
    </recommendedName>
</protein>
<evidence type="ECO:0000256" key="2">
    <source>
        <dbReference type="ARBA" id="ARBA00022679"/>
    </source>
</evidence>
<reference evidence="11 12" key="1">
    <citation type="submission" date="2019-11" db="EMBL/GenBank/DDBJ databases">
        <title>Whole genome sequence of Oryza granulata.</title>
        <authorList>
            <person name="Li W."/>
        </authorList>
    </citation>
    <scope>NUCLEOTIDE SEQUENCE [LARGE SCALE GENOMIC DNA]</scope>
    <source>
        <strain evidence="12">cv. Menghai</strain>
        <tissue evidence="11">Leaf</tissue>
    </source>
</reference>
<feature type="compositionally biased region" description="Low complexity" evidence="9">
    <location>
        <begin position="22"/>
        <end position="51"/>
    </location>
</feature>
<evidence type="ECO:0000256" key="8">
    <source>
        <dbReference type="PROSITE-ProRule" id="PRU10141"/>
    </source>
</evidence>
<sequence>MGNCMGSSKCASASTPLESKVTRSSTSTSTTTDNTSKASQRSSSTAFSSGQFSRASDESTAPALCSLKSFNMAELRASTKNFGSNSYLGEGGFGCVYKGWIDEVTLAPTKPGVGKMVAIKKLKKESFQGHKEWLAEVTYLGQLHHENLVKLVGYCSDSDSNKLLVYEYMLRGSLENHLFRRGTQPLSWAMRVNIAVDVARGLSFLHGLENPIIFRDLKSSNVLLAGDYRAKLSDFGLARNGPTGDKSHVSTRVIGTRGYAAPEYVATGHLSVKSDVYSFGVVLLELLTGRRALDAARGATAEMLVDWARPHLGDRRKVNRIMDTRLGGQYPKKQAQDMAALALRCLHHDPKHRPAMPDDVLPQLHQLQQNTKPSSSSSSSSSSAPAHRSRPFQALAS</sequence>
<proteinExistence type="predicted"/>
<dbReference type="Gene3D" id="1.10.510.10">
    <property type="entry name" value="Transferase(Phosphotransferase) domain 1"/>
    <property type="match status" value="1"/>
</dbReference>
<keyword evidence="12" id="KW-1185">Reference proteome</keyword>
<evidence type="ECO:0000256" key="9">
    <source>
        <dbReference type="SAM" id="MobiDB-lite"/>
    </source>
</evidence>
<dbReference type="OrthoDB" id="4062651at2759"/>
<dbReference type="SUPFAM" id="SSF56112">
    <property type="entry name" value="Protein kinase-like (PK-like)"/>
    <property type="match status" value="1"/>
</dbReference>
<dbReference type="SMART" id="SM00220">
    <property type="entry name" value="S_TKc"/>
    <property type="match status" value="1"/>
</dbReference>
<feature type="compositionally biased region" description="Polar residues" evidence="9">
    <location>
        <begin position="1"/>
        <end position="17"/>
    </location>
</feature>
<evidence type="ECO:0000256" key="7">
    <source>
        <dbReference type="ARBA" id="ARBA00048679"/>
    </source>
</evidence>
<dbReference type="Proteomes" id="UP000479710">
    <property type="component" value="Unassembled WGS sequence"/>
</dbReference>
<dbReference type="EMBL" id="SPHZ02000007">
    <property type="protein sequence ID" value="KAF0907593.1"/>
    <property type="molecule type" value="Genomic_DNA"/>
</dbReference>
<evidence type="ECO:0000256" key="3">
    <source>
        <dbReference type="ARBA" id="ARBA00022741"/>
    </source>
</evidence>
<dbReference type="GO" id="GO:0005524">
    <property type="term" value="F:ATP binding"/>
    <property type="evidence" value="ECO:0007669"/>
    <property type="project" value="UniProtKB-UniRule"/>
</dbReference>
<dbReference type="GO" id="GO:0004674">
    <property type="term" value="F:protein serine/threonine kinase activity"/>
    <property type="evidence" value="ECO:0007669"/>
    <property type="project" value="UniProtKB-EC"/>
</dbReference>
<dbReference type="PANTHER" id="PTHR45621">
    <property type="entry name" value="OS01G0588500 PROTEIN-RELATED"/>
    <property type="match status" value="1"/>
</dbReference>
<dbReference type="Gene3D" id="3.30.200.20">
    <property type="entry name" value="Phosphorylase Kinase, domain 1"/>
    <property type="match status" value="1"/>
</dbReference>